<feature type="non-terminal residue" evidence="1">
    <location>
        <position position="132"/>
    </location>
</feature>
<reference evidence="2" key="1">
    <citation type="journal article" date="2022" name="Nat. Commun.">
        <title>Chromosome evolution and the genetic basis of agronomically important traits in greater yam.</title>
        <authorList>
            <person name="Bredeson J.V."/>
            <person name="Lyons J.B."/>
            <person name="Oniyinde I.O."/>
            <person name="Okereke N.R."/>
            <person name="Kolade O."/>
            <person name="Nnabue I."/>
            <person name="Nwadili C.O."/>
            <person name="Hribova E."/>
            <person name="Parker M."/>
            <person name="Nwogha J."/>
            <person name="Shu S."/>
            <person name="Carlson J."/>
            <person name="Kariba R."/>
            <person name="Muthemba S."/>
            <person name="Knop K."/>
            <person name="Barton G.J."/>
            <person name="Sherwood A.V."/>
            <person name="Lopez-Montes A."/>
            <person name="Asiedu R."/>
            <person name="Jamnadass R."/>
            <person name="Muchugi A."/>
            <person name="Goodstein D."/>
            <person name="Egesi C.N."/>
            <person name="Featherston J."/>
            <person name="Asfaw A."/>
            <person name="Simpson G.G."/>
            <person name="Dolezel J."/>
            <person name="Hendre P.S."/>
            <person name="Van Deynze A."/>
            <person name="Kumar P.L."/>
            <person name="Obidiegwu J.E."/>
            <person name="Bhattacharjee R."/>
            <person name="Rokhsar D.S."/>
        </authorList>
    </citation>
    <scope>NUCLEOTIDE SEQUENCE [LARGE SCALE GENOMIC DNA]</scope>
    <source>
        <strain evidence="2">cv. TDa95/00328</strain>
    </source>
</reference>
<evidence type="ECO:0000313" key="1">
    <source>
        <dbReference type="EMBL" id="KAH7658286.1"/>
    </source>
</evidence>
<protein>
    <submittedName>
        <fullName evidence="1">RNA-directed DNA polymerase protein</fullName>
        <ecNumber evidence="1">2.7.7.49</ecNumber>
    </submittedName>
</protein>
<comment type="caution">
    <text evidence="1">The sequence shown here is derived from an EMBL/GenBank/DDBJ whole genome shotgun (WGS) entry which is preliminary data.</text>
</comment>
<proteinExistence type="predicted"/>
<sequence>KKGSPHKNSNKRKKYNGELHAQDGRNNKKKKGSCFFCKKVGHYKKECRFYKKMQEKSFSSKDNLVTVISEINMVEDDESWWVDSGATRHVCKNKDLLKTLKEEDENVLYMRNASSVQVNGKGTVEIEFTSGK</sequence>
<keyword evidence="2" id="KW-1185">Reference proteome</keyword>
<dbReference type="EMBL" id="CM037027">
    <property type="protein sequence ID" value="KAH7658286.1"/>
    <property type="molecule type" value="Genomic_DNA"/>
</dbReference>
<accession>A0ACB7UDD0</accession>
<dbReference type="Proteomes" id="UP000827976">
    <property type="component" value="Chromosome 17"/>
</dbReference>
<organism evidence="1 2">
    <name type="scientific">Dioscorea alata</name>
    <name type="common">Purple yam</name>
    <dbReference type="NCBI Taxonomy" id="55571"/>
    <lineage>
        <taxon>Eukaryota</taxon>
        <taxon>Viridiplantae</taxon>
        <taxon>Streptophyta</taxon>
        <taxon>Embryophyta</taxon>
        <taxon>Tracheophyta</taxon>
        <taxon>Spermatophyta</taxon>
        <taxon>Magnoliopsida</taxon>
        <taxon>Liliopsida</taxon>
        <taxon>Dioscoreales</taxon>
        <taxon>Dioscoreaceae</taxon>
        <taxon>Dioscorea</taxon>
    </lineage>
</organism>
<evidence type="ECO:0000313" key="2">
    <source>
        <dbReference type="Proteomes" id="UP000827976"/>
    </source>
</evidence>
<keyword evidence="1" id="KW-0808">Transferase</keyword>
<keyword evidence="1" id="KW-0695">RNA-directed DNA polymerase</keyword>
<gene>
    <name evidence="1" type="ORF">IHE45_17G078400</name>
</gene>
<keyword evidence="1" id="KW-0548">Nucleotidyltransferase</keyword>
<name>A0ACB7UDD0_DIOAL</name>
<feature type="non-terminal residue" evidence="1">
    <location>
        <position position="1"/>
    </location>
</feature>
<dbReference type="EC" id="2.7.7.49" evidence="1"/>